<keyword evidence="2" id="KW-1185">Reference proteome</keyword>
<evidence type="ECO:0000313" key="2">
    <source>
        <dbReference type="Proteomes" id="UP001164746"/>
    </source>
</evidence>
<protein>
    <submittedName>
        <fullName evidence="1">Uncharacterized protein</fullName>
    </submittedName>
</protein>
<dbReference type="EMBL" id="CP111016">
    <property type="protein sequence ID" value="WAR04225.1"/>
    <property type="molecule type" value="Genomic_DNA"/>
</dbReference>
<evidence type="ECO:0000313" key="1">
    <source>
        <dbReference type="EMBL" id="WAR04225.1"/>
    </source>
</evidence>
<reference evidence="1" key="1">
    <citation type="submission" date="2022-11" db="EMBL/GenBank/DDBJ databases">
        <title>Centuries of genome instability and evolution in soft-shell clam transmissible cancer (bioRxiv).</title>
        <authorList>
            <person name="Hart S.F.M."/>
            <person name="Yonemitsu M.A."/>
            <person name="Giersch R.M."/>
            <person name="Beal B.F."/>
            <person name="Arriagada G."/>
            <person name="Davis B.W."/>
            <person name="Ostrander E.A."/>
            <person name="Goff S.P."/>
            <person name="Metzger M.J."/>
        </authorList>
    </citation>
    <scope>NUCLEOTIDE SEQUENCE</scope>
    <source>
        <strain evidence="1">MELC-2E11</strain>
        <tissue evidence="1">Siphon/mantle</tissue>
    </source>
</reference>
<organism evidence="1 2">
    <name type="scientific">Mya arenaria</name>
    <name type="common">Soft-shell clam</name>
    <dbReference type="NCBI Taxonomy" id="6604"/>
    <lineage>
        <taxon>Eukaryota</taxon>
        <taxon>Metazoa</taxon>
        <taxon>Spiralia</taxon>
        <taxon>Lophotrochozoa</taxon>
        <taxon>Mollusca</taxon>
        <taxon>Bivalvia</taxon>
        <taxon>Autobranchia</taxon>
        <taxon>Heteroconchia</taxon>
        <taxon>Euheterodonta</taxon>
        <taxon>Imparidentia</taxon>
        <taxon>Neoheterodontei</taxon>
        <taxon>Myida</taxon>
        <taxon>Myoidea</taxon>
        <taxon>Myidae</taxon>
        <taxon>Mya</taxon>
    </lineage>
</organism>
<name>A0ABY7E5K1_MYAAR</name>
<gene>
    <name evidence="1" type="ORF">MAR_019594</name>
</gene>
<feature type="non-terminal residue" evidence="1">
    <location>
        <position position="64"/>
    </location>
</feature>
<accession>A0ABY7E5K1</accession>
<sequence>MVINMPPGQMHGVETKFQLYERGAFVHLESMKERGRHLGILPGGQLKPALATGKEDHSMFGVRL</sequence>
<proteinExistence type="predicted"/>
<dbReference type="Proteomes" id="UP001164746">
    <property type="component" value="Chromosome 5"/>
</dbReference>